<reference evidence="3" key="1">
    <citation type="submission" date="2007-06" db="EMBL/GenBank/DDBJ databases">
        <title>Full length cDNA sequences from Sitka Spruce (Picea sitchensis).</title>
        <authorList>
            <person name="Ralph S.G."/>
            <person name="Chun H.E."/>
            <person name="Liao N."/>
            <person name="Ali J."/>
            <person name="Reid K."/>
            <person name="Kolosova N."/>
            <person name="Cooper N."/>
            <person name="Cullis C."/>
            <person name="Jancsik S."/>
            <person name="Moore R."/>
            <person name="Mayo M."/>
            <person name="Wagner S."/>
            <person name="Holt R.A."/>
            <person name="Jones S.J.M."/>
            <person name="Marra M.A."/>
            <person name="Ritland C.E."/>
            <person name="Ritland K."/>
            <person name="Bohlmann J."/>
        </authorList>
    </citation>
    <scope>NUCLEOTIDE SEQUENCE</scope>
    <source>
        <tissue evidence="3">Green portion of the leader tissue</tissue>
    </source>
</reference>
<evidence type="ECO:0000313" key="3">
    <source>
        <dbReference type="EMBL" id="ABR16893.1"/>
    </source>
</evidence>
<dbReference type="AlphaFoldDB" id="B8LML3"/>
<evidence type="ECO:0000256" key="2">
    <source>
        <dbReference type="SAM" id="Phobius"/>
    </source>
</evidence>
<accession>B8LML3</accession>
<dbReference type="PANTHER" id="PTHR35731">
    <property type="entry name" value="8-AMINO-7-OXONONANOATE SYNTHASE"/>
    <property type="match status" value="1"/>
</dbReference>
<protein>
    <submittedName>
        <fullName evidence="3">Uncharacterized protein</fullName>
    </submittedName>
</protein>
<evidence type="ECO:0000256" key="1">
    <source>
        <dbReference type="SAM" id="Coils"/>
    </source>
</evidence>
<dbReference type="PANTHER" id="PTHR35731:SF1">
    <property type="entry name" value="8-AMINO-7-OXONONANOATE SYNTHASE"/>
    <property type="match status" value="1"/>
</dbReference>
<keyword evidence="2" id="KW-1133">Transmembrane helix</keyword>
<feature type="transmembrane region" description="Helical" evidence="2">
    <location>
        <begin position="257"/>
        <end position="276"/>
    </location>
</feature>
<dbReference type="GO" id="GO:0009507">
    <property type="term" value="C:chloroplast"/>
    <property type="evidence" value="ECO:0007669"/>
    <property type="project" value="TreeGrafter"/>
</dbReference>
<dbReference type="EMBL" id="EF677038">
    <property type="protein sequence ID" value="ABR16893.1"/>
    <property type="molecule type" value="mRNA"/>
</dbReference>
<keyword evidence="2" id="KW-0472">Membrane</keyword>
<keyword evidence="2" id="KW-0812">Transmembrane</keyword>
<name>B8LML3_PICSI</name>
<keyword evidence="1" id="KW-0175">Coiled coil</keyword>
<dbReference type="OMA" id="HALFHTR"/>
<feature type="transmembrane region" description="Helical" evidence="2">
    <location>
        <begin position="229"/>
        <end position="251"/>
    </location>
</feature>
<proteinExistence type="evidence at transcript level"/>
<feature type="coiled-coil region" evidence="1">
    <location>
        <begin position="141"/>
        <end position="182"/>
    </location>
</feature>
<organism evidence="3">
    <name type="scientific">Picea sitchensis</name>
    <name type="common">Sitka spruce</name>
    <name type="synonym">Pinus sitchensis</name>
    <dbReference type="NCBI Taxonomy" id="3332"/>
    <lineage>
        <taxon>Eukaryota</taxon>
        <taxon>Viridiplantae</taxon>
        <taxon>Streptophyta</taxon>
        <taxon>Embryophyta</taxon>
        <taxon>Tracheophyta</taxon>
        <taxon>Spermatophyta</taxon>
        <taxon>Pinopsida</taxon>
        <taxon>Pinidae</taxon>
        <taxon>Conifers I</taxon>
        <taxon>Pinales</taxon>
        <taxon>Pinaceae</taxon>
        <taxon>Picea</taxon>
    </lineage>
</organism>
<sequence>MLEALGCIPKYLSWNTDSNFTLCNASYLELLHRKSGYEVPCNQSIHTLFHTNRYGSGRKLGRRIMAKVGRRDEELGGGGDERTQDLLVEIAMLEAQKVQVIEFVKERSSHLAEIVEQANSEFQQVADDTMKGMDEAGIKVMENIEADIQACEEKLASARAEIETNEQSINKFEKETQKVRNEGLFFQSLYTQAKKWKDLPPEKRNTIQMEAEMLKEVTKRTLNSTTRRNVYICLILVLSLTLIDLVASGNAEWPKPTIYTILLVLIFTQLIYETSISSNGNNTKDK</sequence>